<feature type="region of interest" description="Disordered" evidence="1">
    <location>
        <begin position="444"/>
        <end position="463"/>
    </location>
</feature>
<feature type="compositionally biased region" description="Low complexity" evidence="1">
    <location>
        <begin position="200"/>
        <end position="215"/>
    </location>
</feature>
<name>A0A6J7DS79_9ZZZZ</name>
<evidence type="ECO:0000256" key="1">
    <source>
        <dbReference type="SAM" id="MobiDB-lite"/>
    </source>
</evidence>
<gene>
    <name evidence="2" type="ORF">UFOPK3317_01035</name>
</gene>
<dbReference type="AlphaFoldDB" id="A0A6J7DS79"/>
<dbReference type="EMBL" id="CAFBLK010000183">
    <property type="protein sequence ID" value="CAB4873792.1"/>
    <property type="molecule type" value="Genomic_DNA"/>
</dbReference>
<reference evidence="2" key="1">
    <citation type="submission" date="2020-05" db="EMBL/GenBank/DDBJ databases">
        <authorList>
            <person name="Chiriac C."/>
            <person name="Salcher M."/>
            <person name="Ghai R."/>
            <person name="Kavagutti S V."/>
        </authorList>
    </citation>
    <scope>NUCLEOTIDE SEQUENCE</scope>
</reference>
<feature type="region of interest" description="Disordered" evidence="1">
    <location>
        <begin position="171"/>
        <end position="226"/>
    </location>
</feature>
<sequence>MMSSSRGISESTERPSRRFPTPGYGAIFVIIVLALTALLSSCYGADNNPRLSIFAPVSAEARSNASADSLLYPVREMRWVTDSALPGLGSPVNVYQVVPLEQGAAAGRDALKRFASHFGSTGEVTNTEGITTIEVTTSDSTNGVPATGVASLYGEVATSVSRPMNTLSYSATPSWAQYSPGSASGGSSTGGSSTGGSSTGGSSTDGSASGTGSSTPPVAIDSEVPITAPPSVPVDLPKNAALLRIAHDVLSAAGIDSSGWQSTINDASAMSSGVSCEPETACDPQESTTILSRQVVMTPLVDSIPVHDLDWYVEVGDKGAVLNASGAWVKTERVGEYSRRGTLNAVAALQAGEGGLGYGWLPMAAAEGKPTGLSSNAVPPSAATSNTLSSNTRSSDLPFEAESSLEPIVVTIKRVEAGYSLQFGAVNGKAAALLVPTYTFFGSSTADGSSTPGLPETESDLSRDPINAEITLNALDPSLFAPLDPKPGDDPISPPDPRPLPPTEPQPTEPQPEPAPAPAPIPNSSSSPAPADNPK</sequence>
<organism evidence="2">
    <name type="scientific">freshwater metagenome</name>
    <dbReference type="NCBI Taxonomy" id="449393"/>
    <lineage>
        <taxon>unclassified sequences</taxon>
        <taxon>metagenomes</taxon>
        <taxon>ecological metagenomes</taxon>
    </lineage>
</organism>
<feature type="compositionally biased region" description="Gly residues" evidence="1">
    <location>
        <begin position="183"/>
        <end position="199"/>
    </location>
</feature>
<accession>A0A6J7DS79</accession>
<feature type="compositionally biased region" description="Low complexity" evidence="1">
    <location>
        <begin position="381"/>
        <end position="395"/>
    </location>
</feature>
<feature type="compositionally biased region" description="Low complexity" evidence="1">
    <location>
        <begin position="522"/>
        <end position="535"/>
    </location>
</feature>
<feature type="compositionally biased region" description="Polar residues" evidence="1">
    <location>
        <begin position="171"/>
        <end position="180"/>
    </location>
</feature>
<feature type="region of interest" description="Disordered" evidence="1">
    <location>
        <begin position="476"/>
        <end position="535"/>
    </location>
</feature>
<proteinExistence type="predicted"/>
<feature type="region of interest" description="Disordered" evidence="1">
    <location>
        <begin position="369"/>
        <end position="400"/>
    </location>
</feature>
<evidence type="ECO:0000313" key="2">
    <source>
        <dbReference type="EMBL" id="CAB4873792.1"/>
    </source>
</evidence>
<feature type="compositionally biased region" description="Pro residues" evidence="1">
    <location>
        <begin position="492"/>
        <end position="521"/>
    </location>
</feature>
<protein>
    <submittedName>
        <fullName evidence="2">Unannotated protein</fullName>
    </submittedName>
</protein>